<gene>
    <name evidence="2" type="ORF">HDA36_003379</name>
</gene>
<name>A0A7W8QMZ4_9ACTN</name>
<evidence type="ECO:0000313" key="3">
    <source>
        <dbReference type="Proteomes" id="UP000572635"/>
    </source>
</evidence>
<dbReference type="EMBL" id="JACHDB010000001">
    <property type="protein sequence ID" value="MBB5433295.1"/>
    <property type="molecule type" value="Genomic_DNA"/>
</dbReference>
<keyword evidence="2" id="KW-0540">Nuclease</keyword>
<dbReference type="PANTHER" id="PTHR35400:SF3">
    <property type="entry name" value="SLL1072 PROTEIN"/>
    <property type="match status" value="1"/>
</dbReference>
<dbReference type="Pfam" id="PF05685">
    <property type="entry name" value="Uma2"/>
    <property type="match status" value="1"/>
</dbReference>
<keyword evidence="2" id="KW-0378">Hydrolase</keyword>
<dbReference type="CDD" id="cd06260">
    <property type="entry name" value="DUF820-like"/>
    <property type="match status" value="1"/>
</dbReference>
<dbReference type="InterPro" id="IPR008538">
    <property type="entry name" value="Uma2"/>
</dbReference>
<evidence type="ECO:0000259" key="1">
    <source>
        <dbReference type="Pfam" id="PF05685"/>
    </source>
</evidence>
<dbReference type="Gene3D" id="3.90.1570.10">
    <property type="entry name" value="tt1808, chain A"/>
    <property type="match status" value="1"/>
</dbReference>
<dbReference type="InterPro" id="IPR011335">
    <property type="entry name" value="Restrct_endonuc-II-like"/>
</dbReference>
<dbReference type="SUPFAM" id="SSF52980">
    <property type="entry name" value="Restriction endonuclease-like"/>
    <property type="match status" value="1"/>
</dbReference>
<dbReference type="PANTHER" id="PTHR35400">
    <property type="entry name" value="SLR1083 PROTEIN"/>
    <property type="match status" value="1"/>
</dbReference>
<dbReference type="GO" id="GO:0004519">
    <property type="term" value="F:endonuclease activity"/>
    <property type="evidence" value="ECO:0007669"/>
    <property type="project" value="UniProtKB-KW"/>
</dbReference>
<keyword evidence="2" id="KW-0255">Endonuclease</keyword>
<sequence>MTAQPECTAPGKRPGGLPEWMYPPRPEGWIAEDLDDLPEAPAHTELIDGALVFTVSPQRSWHGRTVTSMTVMLKRQAPEGTTVEREMTVKLDRYNRPEPDVLFAPIPFESERTCFAAADVALAVEVVSPESAHRDRRVKPGKYAEAGIAHFWRVENEDDVPVVHTYERDATTGLYAPTGVFRKRLEVSLPFPVSADLERLLPTMGLG</sequence>
<evidence type="ECO:0000313" key="2">
    <source>
        <dbReference type="EMBL" id="MBB5433295.1"/>
    </source>
</evidence>
<keyword evidence="3" id="KW-1185">Reference proteome</keyword>
<comment type="caution">
    <text evidence="2">The sequence shown here is derived from an EMBL/GenBank/DDBJ whole genome shotgun (WGS) entry which is preliminary data.</text>
</comment>
<dbReference type="AlphaFoldDB" id="A0A7W8QMZ4"/>
<organism evidence="2 3">
    <name type="scientific">Nocardiopsis composta</name>
    <dbReference type="NCBI Taxonomy" id="157465"/>
    <lineage>
        <taxon>Bacteria</taxon>
        <taxon>Bacillati</taxon>
        <taxon>Actinomycetota</taxon>
        <taxon>Actinomycetes</taxon>
        <taxon>Streptosporangiales</taxon>
        <taxon>Nocardiopsidaceae</taxon>
        <taxon>Nocardiopsis</taxon>
    </lineage>
</organism>
<accession>A0A7W8QMZ4</accession>
<feature type="domain" description="Putative restriction endonuclease" evidence="1">
    <location>
        <begin position="32"/>
        <end position="192"/>
    </location>
</feature>
<dbReference type="RefSeq" id="WP_246528269.1">
    <property type="nucleotide sequence ID" value="NZ_BAAAJD010000138.1"/>
</dbReference>
<proteinExistence type="predicted"/>
<protein>
    <submittedName>
        <fullName evidence="2">Uma2 family endonuclease</fullName>
    </submittedName>
</protein>
<dbReference type="Proteomes" id="UP000572635">
    <property type="component" value="Unassembled WGS sequence"/>
</dbReference>
<reference evidence="2 3" key="1">
    <citation type="submission" date="2020-08" db="EMBL/GenBank/DDBJ databases">
        <title>Sequencing the genomes of 1000 actinobacteria strains.</title>
        <authorList>
            <person name="Klenk H.-P."/>
        </authorList>
    </citation>
    <scope>NUCLEOTIDE SEQUENCE [LARGE SCALE GENOMIC DNA]</scope>
    <source>
        <strain evidence="2 3">DSM 44551</strain>
    </source>
</reference>
<dbReference type="InterPro" id="IPR012296">
    <property type="entry name" value="Nuclease_put_TT1808"/>
</dbReference>